<dbReference type="InterPro" id="IPR011051">
    <property type="entry name" value="RmlC_Cupin_sf"/>
</dbReference>
<sequence>MFLRLAPAVLLALAAPVCSPAAAEDYPPLQPLLGTTTDVLGAPIAWPEGQAKMTSAIVTMLPGQSTGLHRHLAPLFAWVLEGEITVTYQDPAGTVRAYRAGEALVEAHEVPHEGVNTGAGLLRILVVFAGAEGLENTVSLP</sequence>
<evidence type="ECO:0000259" key="2">
    <source>
        <dbReference type="Pfam" id="PF07883"/>
    </source>
</evidence>
<dbReference type="InterPro" id="IPR013096">
    <property type="entry name" value="Cupin_2"/>
</dbReference>
<dbReference type="SUPFAM" id="SSF51182">
    <property type="entry name" value="RmlC-like cupins"/>
    <property type="match status" value="1"/>
</dbReference>
<dbReference type="CDD" id="cd02236">
    <property type="entry name" value="cupin_CV2614-like"/>
    <property type="match status" value="1"/>
</dbReference>
<dbReference type="Gene3D" id="2.60.120.10">
    <property type="entry name" value="Jelly Rolls"/>
    <property type="match status" value="1"/>
</dbReference>
<dbReference type="RefSeq" id="WP_092861843.1">
    <property type="nucleotide sequence ID" value="NZ_FOQH01000008.1"/>
</dbReference>
<dbReference type="InterPro" id="IPR014710">
    <property type="entry name" value="RmlC-like_jellyroll"/>
</dbReference>
<feature type="domain" description="Cupin type-2" evidence="2">
    <location>
        <begin position="57"/>
        <end position="128"/>
    </location>
</feature>
<evidence type="ECO:0000256" key="1">
    <source>
        <dbReference type="SAM" id="SignalP"/>
    </source>
</evidence>
<protein>
    <submittedName>
        <fullName evidence="3">Cupin domain protein</fullName>
    </submittedName>
</protein>
<evidence type="ECO:0000313" key="3">
    <source>
        <dbReference type="EMBL" id="SFI63850.1"/>
    </source>
</evidence>
<organism evidence="3 4">
    <name type="scientific">Albimonas pacifica</name>
    <dbReference type="NCBI Taxonomy" id="1114924"/>
    <lineage>
        <taxon>Bacteria</taxon>
        <taxon>Pseudomonadati</taxon>
        <taxon>Pseudomonadota</taxon>
        <taxon>Alphaproteobacteria</taxon>
        <taxon>Rhodobacterales</taxon>
        <taxon>Paracoccaceae</taxon>
        <taxon>Albimonas</taxon>
    </lineage>
</organism>
<accession>A0A1I3JUU2</accession>
<name>A0A1I3JUU2_9RHOB</name>
<keyword evidence="1" id="KW-0732">Signal</keyword>
<dbReference type="OrthoDB" id="9800684at2"/>
<feature type="signal peptide" evidence="1">
    <location>
        <begin position="1"/>
        <end position="23"/>
    </location>
</feature>
<proteinExistence type="predicted"/>
<dbReference type="STRING" id="1114924.SAMN05216258_108160"/>
<reference evidence="3 4" key="1">
    <citation type="submission" date="2016-10" db="EMBL/GenBank/DDBJ databases">
        <authorList>
            <person name="de Groot N.N."/>
        </authorList>
    </citation>
    <scope>NUCLEOTIDE SEQUENCE [LARGE SCALE GENOMIC DNA]</scope>
    <source>
        <strain evidence="3 4">CGMCC 1.11030</strain>
    </source>
</reference>
<gene>
    <name evidence="3" type="ORF">SAMN05216258_108160</name>
</gene>
<feature type="chain" id="PRO_5011555368" evidence="1">
    <location>
        <begin position="24"/>
        <end position="141"/>
    </location>
</feature>
<dbReference type="Proteomes" id="UP000199377">
    <property type="component" value="Unassembled WGS sequence"/>
</dbReference>
<dbReference type="EMBL" id="FOQH01000008">
    <property type="protein sequence ID" value="SFI63850.1"/>
    <property type="molecule type" value="Genomic_DNA"/>
</dbReference>
<dbReference type="AlphaFoldDB" id="A0A1I3JUU2"/>
<dbReference type="Pfam" id="PF07883">
    <property type="entry name" value="Cupin_2"/>
    <property type="match status" value="1"/>
</dbReference>
<evidence type="ECO:0000313" key="4">
    <source>
        <dbReference type="Proteomes" id="UP000199377"/>
    </source>
</evidence>
<keyword evidence="4" id="KW-1185">Reference proteome</keyword>